<feature type="region of interest" description="Disordered" evidence="1">
    <location>
        <begin position="147"/>
        <end position="309"/>
    </location>
</feature>
<name>A0A0T6B1D5_9SCAR</name>
<feature type="non-terminal residue" evidence="2">
    <location>
        <position position="1"/>
    </location>
</feature>
<dbReference type="EMBL" id="LJIG01016256">
    <property type="protein sequence ID" value="KRT81146.1"/>
    <property type="molecule type" value="Genomic_DNA"/>
</dbReference>
<evidence type="ECO:0000256" key="1">
    <source>
        <dbReference type="SAM" id="MobiDB-lite"/>
    </source>
</evidence>
<sequence>FLSMSNRWKFILYCGYYIRVHAYKKMSKLSLLNTFDKYTVAEFVEFLKNNGLAEFETLAIRKNIDGYTFLQLAEFEINNWRPLINSYQVQKFWSFLNQLREAPENFVFVASPRPVVPAKPGLNNQNLQKLSQNPSFLNSLRAAVQSHVSSKKIEPDKGQGWPKGENKLEQNAAPLPPRPFNKKPLLPPPKFHDSESEDENDTIYESPDSEGESDFRNKAYKQKPLPELPAPSPAATVQVPLPKPSPIPVIQKQVEQPPEEPKPTRRQPFRLGDHYNRQREKERELQKLEVEKQNSAFPVFRPSPVKDVP</sequence>
<feature type="compositionally biased region" description="Pro residues" evidence="1">
    <location>
        <begin position="174"/>
        <end position="189"/>
    </location>
</feature>
<feature type="compositionally biased region" description="Acidic residues" evidence="1">
    <location>
        <begin position="195"/>
        <end position="212"/>
    </location>
</feature>
<reference evidence="2 3" key="1">
    <citation type="submission" date="2015-09" db="EMBL/GenBank/DDBJ databases">
        <title>Draft genome of the scarab beetle Oryctes borbonicus.</title>
        <authorList>
            <person name="Meyer J.M."/>
            <person name="Markov G.V."/>
            <person name="Baskaran P."/>
            <person name="Herrmann M."/>
            <person name="Sommer R.J."/>
            <person name="Roedelsperger C."/>
        </authorList>
    </citation>
    <scope>NUCLEOTIDE SEQUENCE [LARGE SCALE GENOMIC DNA]</scope>
    <source>
        <strain evidence="2">OB123</strain>
        <tissue evidence="2">Whole animal</tissue>
    </source>
</reference>
<evidence type="ECO:0000313" key="3">
    <source>
        <dbReference type="Proteomes" id="UP000051574"/>
    </source>
</evidence>
<proteinExistence type="predicted"/>
<comment type="caution">
    <text evidence="2">The sequence shown here is derived from an EMBL/GenBank/DDBJ whole genome shotgun (WGS) entry which is preliminary data.</text>
</comment>
<evidence type="ECO:0008006" key="4">
    <source>
        <dbReference type="Google" id="ProtNLM"/>
    </source>
</evidence>
<dbReference type="AlphaFoldDB" id="A0A0T6B1D5"/>
<feature type="non-terminal residue" evidence="2">
    <location>
        <position position="309"/>
    </location>
</feature>
<accession>A0A0T6B1D5</accession>
<keyword evidence="3" id="KW-1185">Reference proteome</keyword>
<organism evidence="2 3">
    <name type="scientific">Oryctes borbonicus</name>
    <dbReference type="NCBI Taxonomy" id="1629725"/>
    <lineage>
        <taxon>Eukaryota</taxon>
        <taxon>Metazoa</taxon>
        <taxon>Ecdysozoa</taxon>
        <taxon>Arthropoda</taxon>
        <taxon>Hexapoda</taxon>
        <taxon>Insecta</taxon>
        <taxon>Pterygota</taxon>
        <taxon>Neoptera</taxon>
        <taxon>Endopterygota</taxon>
        <taxon>Coleoptera</taxon>
        <taxon>Polyphaga</taxon>
        <taxon>Scarabaeiformia</taxon>
        <taxon>Scarabaeidae</taxon>
        <taxon>Dynastinae</taxon>
        <taxon>Oryctes</taxon>
    </lineage>
</organism>
<evidence type="ECO:0000313" key="2">
    <source>
        <dbReference type="EMBL" id="KRT81146.1"/>
    </source>
</evidence>
<dbReference type="Proteomes" id="UP000051574">
    <property type="component" value="Unassembled WGS sequence"/>
</dbReference>
<gene>
    <name evidence="2" type="ORF">AMK59_5732</name>
</gene>
<feature type="compositionally biased region" description="Basic and acidic residues" evidence="1">
    <location>
        <begin position="271"/>
        <end position="292"/>
    </location>
</feature>
<protein>
    <recommendedName>
        <fullName evidence="4">SAM domain-containing protein</fullName>
    </recommendedName>
</protein>
<dbReference type="OrthoDB" id="10044490at2759"/>